<dbReference type="EMBL" id="CP045700">
    <property type="protein sequence ID" value="QGA66470.1"/>
    <property type="molecule type" value="Genomic_DNA"/>
</dbReference>
<accession>A0A5Q0TI00</accession>
<organism evidence="2 3">
    <name type="scientific">Vibrio algicola</name>
    <dbReference type="NCBI Taxonomy" id="2662262"/>
    <lineage>
        <taxon>Bacteria</taxon>
        <taxon>Pseudomonadati</taxon>
        <taxon>Pseudomonadota</taxon>
        <taxon>Gammaproteobacteria</taxon>
        <taxon>Vibrionales</taxon>
        <taxon>Vibrionaceae</taxon>
        <taxon>Vibrio</taxon>
    </lineage>
</organism>
<proteinExistence type="predicted"/>
<protein>
    <submittedName>
        <fullName evidence="2">Solitary outer membrane autotransporter beta-barrel domain</fullName>
    </submittedName>
</protein>
<dbReference type="Pfam" id="PF11557">
    <property type="entry name" value="Omp_AT"/>
    <property type="match status" value="1"/>
</dbReference>
<evidence type="ECO:0000259" key="1">
    <source>
        <dbReference type="Pfam" id="PF11557"/>
    </source>
</evidence>
<evidence type="ECO:0000313" key="3">
    <source>
        <dbReference type="Proteomes" id="UP000348942"/>
    </source>
</evidence>
<dbReference type="RefSeq" id="WP_153448603.1">
    <property type="nucleotide sequence ID" value="NZ_CP045700.1"/>
</dbReference>
<reference evidence="2 3" key="1">
    <citation type="submission" date="2019-10" db="EMBL/GenBank/DDBJ databases">
        <title>Vibrio sp. nov., isolated from Coralline algae surface.</title>
        <authorList>
            <person name="Geng Y."/>
            <person name="Zhang X."/>
        </authorList>
    </citation>
    <scope>NUCLEOTIDE SEQUENCE [LARGE SCALE GENOMIC DNA]</scope>
    <source>
        <strain evidence="2 3">SM1977</strain>
    </source>
</reference>
<dbReference type="Proteomes" id="UP000348942">
    <property type="component" value="Chromosome 2"/>
</dbReference>
<gene>
    <name evidence="2" type="ORF">GFB47_13670</name>
</gene>
<feature type="domain" description="Solitary outer membrane autotransporter-like beta-barrel" evidence="1">
    <location>
        <begin position="8"/>
        <end position="326"/>
    </location>
</feature>
<evidence type="ECO:0000313" key="2">
    <source>
        <dbReference type="EMBL" id="QGA66470.1"/>
    </source>
</evidence>
<dbReference type="AlphaFoldDB" id="A0A5Q0TI00"/>
<name>A0A5Q0TI00_9VIBR</name>
<sequence length="327" mass="37489">MAHLTTIIAVIVINLTFIALAKASEPVHSRAEQTFSTAVILTNSDVITFGIQDFNPNAITPFQDDNLGDDQSLALRGRVAVTTFPYSWELDGATERFHHQFYVRASYVYFENETKLNQRPDIKADLDINKVYSGYVGYKLTFNITENWRVLYGLGNHFMYYKNKHSYNSSDSESLKPILDGAAYNTSSRAYVAEPNLAFDYKFQRKWGYWRYTTEMNYFYGKSWDKEKRYEAGNPNGWYWMNGVKANYNLSNWAGYIPSMYTSFKRVDLGGDPIASLGTDNYYEFSLGWLLTPPILRDWVDNVGIGININYGSALKGGSIVLFFNQD</sequence>
<keyword evidence="3" id="KW-1185">Reference proteome</keyword>
<dbReference type="InterPro" id="IPR021621">
    <property type="entry name" value="Omp_AT"/>
</dbReference>